<evidence type="ECO:0000313" key="2">
    <source>
        <dbReference type="Proteomes" id="UP000289546"/>
    </source>
</evidence>
<gene>
    <name evidence="1" type="ORF">XH99_18600</name>
</gene>
<dbReference type="Proteomes" id="UP000289546">
    <property type="component" value="Unassembled WGS sequence"/>
</dbReference>
<protein>
    <submittedName>
        <fullName evidence="1">Uncharacterized protein</fullName>
    </submittedName>
</protein>
<keyword evidence="2" id="KW-1185">Reference proteome</keyword>
<dbReference type="AlphaFoldDB" id="A0A4Q0S4J7"/>
<sequence>MVSAVRIIPVSLHLLGWDQNVSPVLPAPSIDLAVDVFDVGRIAVSAVAATEARIVRHVPGRIEFLVQRLVLGWMLAMNGTLSSLLCLDRSGAEED</sequence>
<accession>A0A4Q0S4J7</accession>
<proteinExistence type="predicted"/>
<name>A0A4Q0S4J7_9BRAD</name>
<organism evidence="1 2">
    <name type="scientific">Bradyrhizobium nanningense</name>
    <dbReference type="NCBI Taxonomy" id="1325118"/>
    <lineage>
        <taxon>Bacteria</taxon>
        <taxon>Pseudomonadati</taxon>
        <taxon>Pseudomonadota</taxon>
        <taxon>Alphaproteobacteria</taxon>
        <taxon>Hyphomicrobiales</taxon>
        <taxon>Nitrobacteraceae</taxon>
        <taxon>Bradyrhizobium</taxon>
    </lineage>
</organism>
<reference evidence="1 2" key="1">
    <citation type="submission" date="2015-04" db="EMBL/GenBank/DDBJ databases">
        <title>Comparative genomics of rhizobia nodulating Arachis hypogaea in China.</title>
        <authorList>
            <person name="Li Y."/>
        </authorList>
    </citation>
    <scope>NUCLEOTIDE SEQUENCE [LARGE SCALE GENOMIC DNA]</scope>
    <source>
        <strain evidence="1 2">CCBAU 51757</strain>
    </source>
</reference>
<comment type="caution">
    <text evidence="1">The sequence shown here is derived from an EMBL/GenBank/DDBJ whole genome shotgun (WGS) entry which is preliminary data.</text>
</comment>
<dbReference type="EMBL" id="LBJQ01000080">
    <property type="protein sequence ID" value="RXH26782.1"/>
    <property type="molecule type" value="Genomic_DNA"/>
</dbReference>
<evidence type="ECO:0000313" key="1">
    <source>
        <dbReference type="EMBL" id="RXH26782.1"/>
    </source>
</evidence>